<dbReference type="RefSeq" id="WP_136394132.1">
    <property type="nucleotide sequence ID" value="NZ_SSND01000001.1"/>
</dbReference>
<proteinExistence type="predicted"/>
<organism evidence="2 3">
    <name type="scientific">Aliigemmobacter aestuarii</name>
    <dbReference type="NCBI Taxonomy" id="1445661"/>
    <lineage>
        <taxon>Bacteria</taxon>
        <taxon>Pseudomonadati</taxon>
        <taxon>Pseudomonadota</taxon>
        <taxon>Alphaproteobacteria</taxon>
        <taxon>Rhodobacterales</taxon>
        <taxon>Paracoccaceae</taxon>
        <taxon>Aliigemmobacter</taxon>
    </lineage>
</organism>
<evidence type="ECO:0000313" key="2">
    <source>
        <dbReference type="EMBL" id="THD85761.1"/>
    </source>
</evidence>
<dbReference type="AlphaFoldDB" id="A0A4S3MVY5"/>
<dbReference type="EMBL" id="SSND01000001">
    <property type="protein sequence ID" value="THD85761.1"/>
    <property type="molecule type" value="Genomic_DNA"/>
</dbReference>
<dbReference type="Proteomes" id="UP000309450">
    <property type="component" value="Unassembled WGS sequence"/>
</dbReference>
<keyword evidence="1" id="KW-0812">Transmembrane</keyword>
<accession>A0A4S3MVY5</accession>
<feature type="transmembrane region" description="Helical" evidence="1">
    <location>
        <begin position="53"/>
        <end position="73"/>
    </location>
</feature>
<evidence type="ECO:0008006" key="4">
    <source>
        <dbReference type="Google" id="ProtNLM"/>
    </source>
</evidence>
<keyword evidence="3" id="KW-1185">Reference proteome</keyword>
<protein>
    <recommendedName>
        <fullName evidence="4">NfeD family protein</fullName>
    </recommendedName>
</protein>
<keyword evidence="1" id="KW-1133">Transmembrane helix</keyword>
<comment type="caution">
    <text evidence="2">The sequence shown here is derived from an EMBL/GenBank/DDBJ whole genome shotgun (WGS) entry which is preliminary data.</text>
</comment>
<feature type="transmembrane region" description="Helical" evidence="1">
    <location>
        <begin position="28"/>
        <end position="47"/>
    </location>
</feature>
<reference evidence="2 3" key="1">
    <citation type="submission" date="2019-04" db="EMBL/GenBank/DDBJ databases">
        <title>Draft genome sequence of Gemmobacter aestuarii sp. nov.</title>
        <authorList>
            <person name="Hameed A."/>
            <person name="Lin S.-Y."/>
            <person name="Shahina M."/>
            <person name="Lai W.-A."/>
            <person name="Young C.-C."/>
        </authorList>
    </citation>
    <scope>NUCLEOTIDE SEQUENCE [LARGE SCALE GENOMIC DNA]</scope>
    <source>
        <strain evidence="2 3">CC-PW-75</strain>
    </source>
</reference>
<sequence>MIWSTWWAWVVGGVLVGVVEVLLPGYIFLGFAMGAVAVGLLILIGVLGGNLPLMLLVFAVLSLAAWAALRAVFPYQSGEVRVVKRDINKN</sequence>
<evidence type="ECO:0000313" key="3">
    <source>
        <dbReference type="Proteomes" id="UP000309450"/>
    </source>
</evidence>
<keyword evidence="1" id="KW-0472">Membrane</keyword>
<name>A0A4S3MVY5_9RHOB</name>
<dbReference type="OrthoDB" id="7745385at2"/>
<evidence type="ECO:0000256" key="1">
    <source>
        <dbReference type="SAM" id="Phobius"/>
    </source>
</evidence>
<gene>
    <name evidence="2" type="ORF">E7811_08760</name>
</gene>
<feature type="transmembrane region" description="Helical" evidence="1">
    <location>
        <begin position="6"/>
        <end position="23"/>
    </location>
</feature>